<sequence length="424" mass="47822">MATTEKLKPAKRVTGQRQDVWSFINEAAAASPKQPIINMGQGFFGYNPPDFILDAAREALSRVECNQYSPTKGRPRLKKAIADAYSPFWGRKINPDTEVTITTGANEGMLSAFMAFIEEGDEVIIFEPFFDQYISNIEMPGGKIVYVPMSPPKDGATVTSSAANWTIDFDALERAITPRTKMIVLNTPHNPVGKIYSREELERIGDLCVKNQIIILSDEVYDRLFYVPFTRIATLSPEIEKLTLTVGSAGKNFYATGWRVGWLIGPADLLQYVSAAHTRICYSSVSPLQEACAVGFEQADAHNFWAESIDEMKGKMDRFNEIFKELDLPYSEPEGGYFVLVNMSKVKLPKDYPFPPHVASRPRDFKLAWFLIQELGVAAIPPTEFYTDENAWIAEDYIRFAVCKPDEVLEQAKERLRGLKKFME</sequence>
<proteinExistence type="inferred from homology"/>
<keyword evidence="8" id="KW-1185">Reference proteome</keyword>
<evidence type="ECO:0000256" key="4">
    <source>
        <dbReference type="ARBA" id="ARBA00022679"/>
    </source>
</evidence>
<dbReference type="Gene3D" id="3.40.640.10">
    <property type="entry name" value="Type I PLP-dependent aspartate aminotransferase-like (Major domain)"/>
    <property type="match status" value="1"/>
</dbReference>
<gene>
    <name evidence="7" type="ORF">SAPIO_CDS0919</name>
</gene>
<protein>
    <submittedName>
        <fullName evidence="7">Putative aminotransferase C6B12.04c</fullName>
        <ecNumber evidence="7">2.6.1.7</ecNumber>
    </submittedName>
</protein>
<dbReference type="VEuPathDB" id="FungiDB:SAPIO_CDS0919"/>
<dbReference type="InterPro" id="IPR051326">
    <property type="entry name" value="Kynurenine-oxoglutarate_AT"/>
</dbReference>
<dbReference type="InterPro" id="IPR015422">
    <property type="entry name" value="PyrdxlP-dep_Trfase_small"/>
</dbReference>
<organism evidence="7 8">
    <name type="scientific">Pseudallescheria apiosperma</name>
    <name type="common">Scedosporium apiospermum</name>
    <dbReference type="NCBI Taxonomy" id="563466"/>
    <lineage>
        <taxon>Eukaryota</taxon>
        <taxon>Fungi</taxon>
        <taxon>Dikarya</taxon>
        <taxon>Ascomycota</taxon>
        <taxon>Pezizomycotina</taxon>
        <taxon>Sordariomycetes</taxon>
        <taxon>Hypocreomycetidae</taxon>
        <taxon>Microascales</taxon>
        <taxon>Microascaceae</taxon>
        <taxon>Scedosporium</taxon>
    </lineage>
</organism>
<dbReference type="GO" id="GO:0005739">
    <property type="term" value="C:mitochondrion"/>
    <property type="evidence" value="ECO:0007669"/>
    <property type="project" value="EnsemblFungi"/>
</dbReference>
<evidence type="ECO:0000256" key="1">
    <source>
        <dbReference type="ARBA" id="ARBA00001933"/>
    </source>
</evidence>
<keyword evidence="4 7" id="KW-0808">Transferase</keyword>
<dbReference type="GO" id="GO:0047536">
    <property type="term" value="F:2-aminoadipate transaminase activity"/>
    <property type="evidence" value="ECO:0007669"/>
    <property type="project" value="EnsemblFungi"/>
</dbReference>
<dbReference type="Gene3D" id="3.90.1150.10">
    <property type="entry name" value="Aspartate Aminotransferase, domain 1"/>
    <property type="match status" value="1"/>
</dbReference>
<dbReference type="GO" id="GO:0030170">
    <property type="term" value="F:pyridoxal phosphate binding"/>
    <property type="evidence" value="ECO:0007669"/>
    <property type="project" value="InterPro"/>
</dbReference>
<keyword evidence="5" id="KW-0663">Pyridoxal phosphate</keyword>
<dbReference type="HOGENOM" id="CLU_017584_4_0_1"/>
<dbReference type="InterPro" id="IPR015421">
    <property type="entry name" value="PyrdxlP-dep_Trfase_major"/>
</dbReference>
<dbReference type="SUPFAM" id="SSF53383">
    <property type="entry name" value="PLP-dependent transferases"/>
    <property type="match status" value="1"/>
</dbReference>
<evidence type="ECO:0000313" key="7">
    <source>
        <dbReference type="EMBL" id="KEZ46072.1"/>
    </source>
</evidence>
<feature type="domain" description="Aminotransferase class I/classII large" evidence="6">
    <location>
        <begin position="35"/>
        <end position="416"/>
    </location>
</feature>
<evidence type="ECO:0000256" key="5">
    <source>
        <dbReference type="ARBA" id="ARBA00022898"/>
    </source>
</evidence>
<dbReference type="FunFam" id="3.40.640.10:FF:000024">
    <property type="entry name" value="Kynurenine--oxoglutarate transaminase 3"/>
    <property type="match status" value="1"/>
</dbReference>
<dbReference type="RefSeq" id="XP_016645871.1">
    <property type="nucleotide sequence ID" value="XM_016783597.1"/>
</dbReference>
<dbReference type="GO" id="GO:0016212">
    <property type="term" value="F:kynurenine-oxoglutarate transaminase activity"/>
    <property type="evidence" value="ECO:0007669"/>
    <property type="project" value="UniProtKB-EC"/>
</dbReference>
<evidence type="ECO:0000259" key="6">
    <source>
        <dbReference type="Pfam" id="PF00155"/>
    </source>
</evidence>
<dbReference type="AlphaFoldDB" id="A0A084GFG0"/>
<evidence type="ECO:0000256" key="3">
    <source>
        <dbReference type="ARBA" id="ARBA00022576"/>
    </source>
</evidence>
<reference evidence="7 8" key="1">
    <citation type="journal article" date="2014" name="Genome Announc.">
        <title>Draft genome sequence of the pathogenic fungus Scedosporium apiospermum.</title>
        <authorList>
            <person name="Vandeputte P."/>
            <person name="Ghamrawi S."/>
            <person name="Rechenmann M."/>
            <person name="Iltis A."/>
            <person name="Giraud S."/>
            <person name="Fleury M."/>
            <person name="Thornton C."/>
            <person name="Delhaes L."/>
            <person name="Meyer W."/>
            <person name="Papon N."/>
            <person name="Bouchara J.P."/>
        </authorList>
    </citation>
    <scope>NUCLEOTIDE SEQUENCE [LARGE SCALE GENOMIC DNA]</scope>
    <source>
        <strain evidence="7 8">IHEM 14462</strain>
    </source>
</reference>
<evidence type="ECO:0000256" key="2">
    <source>
        <dbReference type="ARBA" id="ARBA00007441"/>
    </source>
</evidence>
<name>A0A084GFG0_PSEDA</name>
<dbReference type="OMA" id="PRDFKLC"/>
<dbReference type="InterPro" id="IPR004839">
    <property type="entry name" value="Aminotransferase_I/II_large"/>
</dbReference>
<dbReference type="InterPro" id="IPR015424">
    <property type="entry name" value="PyrdxlP-dep_Trfase"/>
</dbReference>
<dbReference type="GO" id="GO:0034276">
    <property type="term" value="P:kynurenic acid biosynthetic process"/>
    <property type="evidence" value="ECO:0007669"/>
    <property type="project" value="EnsemblFungi"/>
</dbReference>
<dbReference type="EMBL" id="JOWA01000044">
    <property type="protein sequence ID" value="KEZ46072.1"/>
    <property type="molecule type" value="Genomic_DNA"/>
</dbReference>
<comment type="cofactor">
    <cofactor evidence="1">
        <name>pyridoxal 5'-phosphate</name>
        <dbReference type="ChEBI" id="CHEBI:597326"/>
    </cofactor>
</comment>
<comment type="caution">
    <text evidence="7">The sequence shown here is derived from an EMBL/GenBank/DDBJ whole genome shotgun (WGS) entry which is preliminary data.</text>
</comment>
<keyword evidence="3 7" id="KW-0032">Aminotransferase</keyword>
<dbReference type="Pfam" id="PF00155">
    <property type="entry name" value="Aminotran_1_2"/>
    <property type="match status" value="1"/>
</dbReference>
<dbReference type="Proteomes" id="UP000028545">
    <property type="component" value="Unassembled WGS sequence"/>
</dbReference>
<accession>A0A084GFG0</accession>
<dbReference type="EC" id="2.6.1.7" evidence="7"/>
<dbReference type="PANTHER" id="PTHR43807">
    <property type="entry name" value="FI04487P"/>
    <property type="match status" value="1"/>
</dbReference>
<dbReference type="CDD" id="cd00609">
    <property type="entry name" value="AAT_like"/>
    <property type="match status" value="1"/>
</dbReference>
<dbReference type="OrthoDB" id="2414662at2759"/>
<dbReference type="GeneID" id="27719071"/>
<comment type="similarity">
    <text evidence="2">Belongs to the class-I pyridoxal-phosphate-dependent aminotransferase family.</text>
</comment>
<evidence type="ECO:0000313" key="8">
    <source>
        <dbReference type="Proteomes" id="UP000028545"/>
    </source>
</evidence>
<dbReference type="PANTHER" id="PTHR43807:SF20">
    <property type="entry name" value="FI04487P"/>
    <property type="match status" value="1"/>
</dbReference>
<dbReference type="KEGG" id="sapo:SAPIO_CDS0919"/>